<dbReference type="Pfam" id="PF03466">
    <property type="entry name" value="LysR_substrate"/>
    <property type="match status" value="1"/>
</dbReference>
<dbReference type="Proteomes" id="UP000603352">
    <property type="component" value="Unassembled WGS sequence"/>
</dbReference>
<keyword evidence="2" id="KW-0805">Transcription regulation</keyword>
<dbReference type="PANTHER" id="PTHR30537">
    <property type="entry name" value="HTH-TYPE TRANSCRIPTIONAL REGULATOR"/>
    <property type="match status" value="1"/>
</dbReference>
<dbReference type="Gene3D" id="3.40.190.290">
    <property type="match status" value="1"/>
</dbReference>
<keyword evidence="7" id="KW-1185">Reference proteome</keyword>
<dbReference type="Pfam" id="PF00126">
    <property type="entry name" value="HTH_1"/>
    <property type="match status" value="1"/>
</dbReference>
<dbReference type="RefSeq" id="WP_188575530.1">
    <property type="nucleotide sequence ID" value="NZ_BMDZ01000007.1"/>
</dbReference>
<comment type="similarity">
    <text evidence="1">Belongs to the LysR transcriptional regulatory family.</text>
</comment>
<accession>A0ABQ1I9P3</accession>
<evidence type="ECO:0000256" key="2">
    <source>
        <dbReference type="ARBA" id="ARBA00023015"/>
    </source>
</evidence>
<dbReference type="PANTHER" id="PTHR30537:SF3">
    <property type="entry name" value="TRANSCRIPTIONAL REGULATORY PROTEIN"/>
    <property type="match status" value="1"/>
</dbReference>
<evidence type="ECO:0000256" key="1">
    <source>
        <dbReference type="ARBA" id="ARBA00009437"/>
    </source>
</evidence>
<evidence type="ECO:0000313" key="7">
    <source>
        <dbReference type="Proteomes" id="UP000603352"/>
    </source>
</evidence>
<gene>
    <name evidence="6" type="ORF">GCM10011505_09970</name>
</gene>
<dbReference type="InterPro" id="IPR036390">
    <property type="entry name" value="WH_DNA-bd_sf"/>
</dbReference>
<evidence type="ECO:0000259" key="5">
    <source>
        <dbReference type="PROSITE" id="PS50931"/>
    </source>
</evidence>
<dbReference type="InterPro" id="IPR000847">
    <property type="entry name" value="LysR_HTH_N"/>
</dbReference>
<proteinExistence type="inferred from homology"/>
<keyword evidence="4" id="KW-0804">Transcription</keyword>
<dbReference type="SUPFAM" id="SSF46785">
    <property type="entry name" value="Winged helix' DNA-binding domain"/>
    <property type="match status" value="1"/>
</dbReference>
<dbReference type="Gene3D" id="1.10.10.10">
    <property type="entry name" value="Winged helix-like DNA-binding domain superfamily/Winged helix DNA-binding domain"/>
    <property type="match status" value="1"/>
</dbReference>
<sequence>MASSANGLNWDDLRLVLAVAEHGSLSAAALALRISHPTLSRRCRLVEDRFGVRLFERMPGGWTLTDAGEDMRALALRMRGDIAALEARIAGRDNNLHGSVRLTAPDAVSDHLLPAILADLCRDLPRITIDLMVNNQTLPLARRSADIALRVTNSPDPALKGRRVGTIAMAVHAQAALAARHADPAHGPWIGYDDTLACSGPGAWVTAKLPPDAIRFRANTLPGAAQAIRAGIGFGLLPCFVGAALPDVVRVAPPVPELSTELWLLVHPQMARVPRVRAVCDALAAALKALAPRLSGDDGL</sequence>
<evidence type="ECO:0000256" key="4">
    <source>
        <dbReference type="ARBA" id="ARBA00023163"/>
    </source>
</evidence>
<feature type="domain" description="HTH lysR-type" evidence="5">
    <location>
        <begin position="8"/>
        <end position="65"/>
    </location>
</feature>
<dbReference type="InterPro" id="IPR058163">
    <property type="entry name" value="LysR-type_TF_proteobact-type"/>
</dbReference>
<evidence type="ECO:0000313" key="6">
    <source>
        <dbReference type="EMBL" id="GGB30610.1"/>
    </source>
</evidence>
<comment type="caution">
    <text evidence="6">The sequence shown here is derived from an EMBL/GenBank/DDBJ whole genome shotgun (WGS) entry which is preliminary data.</text>
</comment>
<organism evidence="6 7">
    <name type="scientific">Tistrella bauzanensis</name>
    <dbReference type="NCBI Taxonomy" id="657419"/>
    <lineage>
        <taxon>Bacteria</taxon>
        <taxon>Pseudomonadati</taxon>
        <taxon>Pseudomonadota</taxon>
        <taxon>Alphaproteobacteria</taxon>
        <taxon>Geminicoccales</taxon>
        <taxon>Geminicoccaceae</taxon>
        <taxon>Tistrella</taxon>
    </lineage>
</organism>
<name>A0ABQ1I9P3_9PROT</name>
<dbReference type="InterPro" id="IPR005119">
    <property type="entry name" value="LysR_subst-bd"/>
</dbReference>
<reference evidence="7" key="1">
    <citation type="journal article" date="2019" name="Int. J. Syst. Evol. Microbiol.">
        <title>The Global Catalogue of Microorganisms (GCM) 10K type strain sequencing project: providing services to taxonomists for standard genome sequencing and annotation.</title>
        <authorList>
            <consortium name="The Broad Institute Genomics Platform"/>
            <consortium name="The Broad Institute Genome Sequencing Center for Infectious Disease"/>
            <person name="Wu L."/>
            <person name="Ma J."/>
        </authorList>
    </citation>
    <scope>NUCLEOTIDE SEQUENCE [LARGE SCALE GENOMIC DNA]</scope>
    <source>
        <strain evidence="7">CGMCC 1.10188</strain>
    </source>
</reference>
<evidence type="ECO:0000256" key="3">
    <source>
        <dbReference type="ARBA" id="ARBA00023125"/>
    </source>
</evidence>
<dbReference type="SUPFAM" id="SSF53850">
    <property type="entry name" value="Periplasmic binding protein-like II"/>
    <property type="match status" value="1"/>
</dbReference>
<protein>
    <submittedName>
        <fullName evidence="6">LysR family transcriptional regulator</fullName>
    </submittedName>
</protein>
<dbReference type="PROSITE" id="PS50931">
    <property type="entry name" value="HTH_LYSR"/>
    <property type="match status" value="1"/>
</dbReference>
<keyword evidence="3" id="KW-0238">DNA-binding</keyword>
<dbReference type="EMBL" id="BMDZ01000007">
    <property type="protein sequence ID" value="GGB30610.1"/>
    <property type="molecule type" value="Genomic_DNA"/>
</dbReference>
<dbReference type="InterPro" id="IPR036388">
    <property type="entry name" value="WH-like_DNA-bd_sf"/>
</dbReference>